<evidence type="ECO:0000313" key="1">
    <source>
        <dbReference type="EMBL" id="AXH71262.1"/>
    </source>
</evidence>
<protein>
    <submittedName>
        <fullName evidence="1">Uncharacterized protein</fullName>
    </submittedName>
</protein>
<organismHost>
    <name type="scientific">Bacillus subtilis</name>
    <dbReference type="NCBI Taxonomy" id="1423"/>
</organismHost>
<accession>A0A345MK80</accession>
<proteinExistence type="predicted"/>
<sequence length="57" mass="6715">MKEIRPKEITLETEEDVQRFCDLFDGTKLSPGILRAREMLKNHRSVPFINKDKNPKT</sequence>
<gene>
    <name evidence="1" type="ORF">BSP38_220</name>
</gene>
<evidence type="ECO:0000313" key="2">
    <source>
        <dbReference type="Proteomes" id="UP000260425"/>
    </source>
</evidence>
<keyword evidence="2" id="KW-1185">Reference proteome</keyword>
<dbReference type="Proteomes" id="UP000260425">
    <property type="component" value="Segment"/>
</dbReference>
<reference evidence="1 2" key="1">
    <citation type="submission" date="2018-07" db="EMBL/GenBank/DDBJ databases">
        <title>Complete nucleotide sequence of Bacillus phage BSP38.</title>
        <authorList>
            <person name="Ghosh K."/>
            <person name="Kim K.-P."/>
        </authorList>
    </citation>
    <scope>NUCLEOTIDE SEQUENCE [LARGE SCALE GENOMIC DNA]</scope>
</reference>
<organism evidence="1 2">
    <name type="scientific">Bacillus phage BSP38</name>
    <dbReference type="NCBI Taxonomy" id="2283013"/>
    <lineage>
        <taxon>Viruses</taxon>
        <taxon>Duplodnaviria</taxon>
        <taxon>Heunggongvirae</taxon>
        <taxon>Uroviricota</taxon>
        <taxon>Caudoviricetes</taxon>
        <taxon>Herelleviridae</taxon>
        <taxon>Bastillevirinae</taxon>
        <taxon>Jeonjuvirus</taxon>
        <taxon>Jeonjuvirus BSP38</taxon>
    </lineage>
</organism>
<name>A0A345MK80_BPBSP</name>
<dbReference type="EMBL" id="MH606185">
    <property type="protein sequence ID" value="AXH71262.1"/>
    <property type="molecule type" value="Genomic_DNA"/>
</dbReference>